<proteinExistence type="predicted"/>
<evidence type="ECO:0000313" key="2">
    <source>
        <dbReference type="Proteomes" id="UP001054945"/>
    </source>
</evidence>
<sequence>MCPNHTENFVDKKLLTSVCISERVKHWDRFSGLVSQDAMRLRFIKRSSRHHPLFRRKARLPSRKDLMIPKNVEQLYKRPNGVMPRVKDSLPFYGHSSLSFISSEFSSVEEKETWFSNVMLFQTSVIKQIFFKKTLHK</sequence>
<dbReference type="EMBL" id="BPLR01004238">
    <property type="protein sequence ID" value="GIX93349.1"/>
    <property type="molecule type" value="Genomic_DNA"/>
</dbReference>
<dbReference type="Proteomes" id="UP001054945">
    <property type="component" value="Unassembled WGS sequence"/>
</dbReference>
<reference evidence="1 2" key="1">
    <citation type="submission" date="2021-06" db="EMBL/GenBank/DDBJ databases">
        <title>Caerostris extrusa draft genome.</title>
        <authorList>
            <person name="Kono N."/>
            <person name="Arakawa K."/>
        </authorList>
    </citation>
    <scope>NUCLEOTIDE SEQUENCE [LARGE SCALE GENOMIC DNA]</scope>
</reference>
<dbReference type="AlphaFoldDB" id="A0AAV4P9P8"/>
<evidence type="ECO:0000313" key="1">
    <source>
        <dbReference type="EMBL" id="GIX93349.1"/>
    </source>
</evidence>
<name>A0AAV4P9P8_CAEEX</name>
<accession>A0AAV4P9P8</accession>
<gene>
    <name evidence="1" type="primary">X975_17236</name>
    <name evidence="1" type="ORF">CEXT_14411</name>
</gene>
<comment type="caution">
    <text evidence="1">The sequence shown here is derived from an EMBL/GenBank/DDBJ whole genome shotgun (WGS) entry which is preliminary data.</text>
</comment>
<keyword evidence="2" id="KW-1185">Reference proteome</keyword>
<organism evidence="1 2">
    <name type="scientific">Caerostris extrusa</name>
    <name type="common">Bark spider</name>
    <name type="synonym">Caerostris bankana</name>
    <dbReference type="NCBI Taxonomy" id="172846"/>
    <lineage>
        <taxon>Eukaryota</taxon>
        <taxon>Metazoa</taxon>
        <taxon>Ecdysozoa</taxon>
        <taxon>Arthropoda</taxon>
        <taxon>Chelicerata</taxon>
        <taxon>Arachnida</taxon>
        <taxon>Araneae</taxon>
        <taxon>Araneomorphae</taxon>
        <taxon>Entelegynae</taxon>
        <taxon>Araneoidea</taxon>
        <taxon>Araneidae</taxon>
        <taxon>Caerostris</taxon>
    </lineage>
</organism>
<protein>
    <submittedName>
        <fullName evidence="1">PHD finger protein 12</fullName>
    </submittedName>
</protein>